<dbReference type="InterPro" id="IPR027256">
    <property type="entry name" value="P-typ_ATPase_IB"/>
</dbReference>
<dbReference type="Pfam" id="PF00122">
    <property type="entry name" value="E1-E2_ATPase"/>
    <property type="match status" value="1"/>
</dbReference>
<keyword evidence="19" id="KW-1185">Reference proteome</keyword>
<dbReference type="SUPFAM" id="SSF55008">
    <property type="entry name" value="HMA, heavy metal-associated domain"/>
    <property type="match status" value="1"/>
</dbReference>
<feature type="transmembrane region" description="Helical" evidence="15">
    <location>
        <begin position="469"/>
        <end position="491"/>
    </location>
</feature>
<keyword evidence="4 15" id="KW-1003">Cell membrane</keyword>
<dbReference type="Gene3D" id="3.40.50.1000">
    <property type="entry name" value="HAD superfamily/HAD-like"/>
    <property type="match status" value="1"/>
</dbReference>
<keyword evidence="14 15" id="KW-0472">Membrane</keyword>
<reference evidence="18 19" key="1">
    <citation type="submission" date="2020-07" db="EMBL/GenBank/DDBJ databases">
        <title>Genomic Encyclopedia of Type Strains, Phase IV (KMG-IV): sequencing the most valuable type-strain genomes for metagenomic binning, comparative biology and taxonomic classification.</title>
        <authorList>
            <person name="Goeker M."/>
        </authorList>
    </citation>
    <scope>NUCLEOTIDE SEQUENCE [LARGE SCALE GENOMIC DNA]</scope>
    <source>
        <strain evidence="18 19">DSM 17721</strain>
    </source>
</reference>
<evidence type="ECO:0000256" key="5">
    <source>
        <dbReference type="ARBA" id="ARBA00022553"/>
    </source>
</evidence>
<dbReference type="InterPro" id="IPR023298">
    <property type="entry name" value="ATPase_P-typ_TM_dom_sf"/>
</dbReference>
<keyword evidence="11" id="KW-1278">Translocase</keyword>
<dbReference type="Gene3D" id="3.40.1110.10">
    <property type="entry name" value="Calcium-transporting ATPase, cytoplasmic domain N"/>
    <property type="match status" value="1"/>
</dbReference>
<dbReference type="InterPro" id="IPR021993">
    <property type="entry name" value="ATPase-cat-bd"/>
</dbReference>
<keyword evidence="7 15" id="KW-0479">Metal-binding</keyword>
<dbReference type="NCBIfam" id="TIGR01494">
    <property type="entry name" value="ATPase_P-type"/>
    <property type="match status" value="2"/>
</dbReference>
<dbReference type="SFLD" id="SFLDG00002">
    <property type="entry name" value="C1.7:_P-type_atpase_like"/>
    <property type="match status" value="1"/>
</dbReference>
<dbReference type="SFLD" id="SFLDS00003">
    <property type="entry name" value="Haloacid_Dehalogenase"/>
    <property type="match status" value="1"/>
</dbReference>
<evidence type="ECO:0000256" key="3">
    <source>
        <dbReference type="ARBA" id="ARBA00022448"/>
    </source>
</evidence>
<dbReference type="PROSITE" id="PS50846">
    <property type="entry name" value="HMA_2"/>
    <property type="match status" value="1"/>
</dbReference>
<keyword evidence="10" id="KW-0460">Magnesium</keyword>
<dbReference type="Pfam" id="PF12156">
    <property type="entry name" value="ATPase-cat_bd"/>
    <property type="match status" value="1"/>
</dbReference>
<dbReference type="Gene3D" id="2.70.150.10">
    <property type="entry name" value="Calcium-transporting ATPase, cytoplasmic transduction domain A"/>
    <property type="match status" value="1"/>
</dbReference>
<keyword evidence="9 15" id="KW-0067">ATP-binding</keyword>
<dbReference type="EMBL" id="JACDUS010000003">
    <property type="protein sequence ID" value="MBA2881032.1"/>
    <property type="molecule type" value="Genomic_DNA"/>
</dbReference>
<comment type="subcellular location">
    <subcellularLocation>
        <location evidence="1">Cell membrane</location>
        <topology evidence="1">Multi-pass membrane protein</topology>
    </subcellularLocation>
</comment>
<evidence type="ECO:0000256" key="4">
    <source>
        <dbReference type="ARBA" id="ARBA00022475"/>
    </source>
</evidence>
<evidence type="ECO:0000256" key="7">
    <source>
        <dbReference type="ARBA" id="ARBA00022723"/>
    </source>
</evidence>
<protein>
    <submittedName>
        <fullName evidence="18">Heavy metal translocating P-type ATPase</fullName>
    </submittedName>
</protein>
<dbReference type="PANTHER" id="PTHR43520">
    <property type="entry name" value="ATP7, ISOFORM B"/>
    <property type="match status" value="1"/>
</dbReference>
<dbReference type="InterPro" id="IPR023214">
    <property type="entry name" value="HAD_sf"/>
</dbReference>
<evidence type="ECO:0000256" key="12">
    <source>
        <dbReference type="ARBA" id="ARBA00022989"/>
    </source>
</evidence>
<dbReference type="NCBIfam" id="TIGR01511">
    <property type="entry name" value="ATPase-IB1_Cu"/>
    <property type="match status" value="1"/>
</dbReference>
<keyword evidence="3" id="KW-0813">Transport</keyword>
<keyword evidence="6 15" id="KW-0812">Transmembrane</keyword>
<dbReference type="InterPro" id="IPR001757">
    <property type="entry name" value="P_typ_ATPase"/>
</dbReference>
<evidence type="ECO:0000256" key="16">
    <source>
        <dbReference type="SAM" id="MobiDB-lite"/>
    </source>
</evidence>
<dbReference type="GO" id="GO:0043682">
    <property type="term" value="F:P-type divalent copper transporter activity"/>
    <property type="evidence" value="ECO:0007669"/>
    <property type="project" value="TreeGrafter"/>
</dbReference>
<dbReference type="GO" id="GO:0055070">
    <property type="term" value="P:copper ion homeostasis"/>
    <property type="evidence" value="ECO:0007669"/>
    <property type="project" value="TreeGrafter"/>
</dbReference>
<feature type="transmembrane region" description="Helical" evidence="15">
    <location>
        <begin position="261"/>
        <end position="279"/>
    </location>
</feature>
<dbReference type="InterPro" id="IPR044492">
    <property type="entry name" value="P_typ_ATPase_HD_dom"/>
</dbReference>
<organism evidence="18 19">
    <name type="scientific">Desulfosalsimonas propionicica</name>
    <dbReference type="NCBI Taxonomy" id="332175"/>
    <lineage>
        <taxon>Bacteria</taxon>
        <taxon>Pseudomonadati</taxon>
        <taxon>Thermodesulfobacteriota</taxon>
        <taxon>Desulfobacteria</taxon>
        <taxon>Desulfobacterales</taxon>
        <taxon>Desulfosalsimonadaceae</taxon>
        <taxon>Desulfosalsimonas</taxon>
    </lineage>
</organism>
<comment type="caution">
    <text evidence="18">The sequence shown here is derived from an EMBL/GenBank/DDBJ whole genome shotgun (WGS) entry which is preliminary data.</text>
</comment>
<dbReference type="InterPro" id="IPR036163">
    <property type="entry name" value="HMA_dom_sf"/>
</dbReference>
<feature type="transmembrane region" description="Helical" evidence="15">
    <location>
        <begin position="285"/>
        <end position="303"/>
    </location>
</feature>
<evidence type="ECO:0000259" key="17">
    <source>
        <dbReference type="PROSITE" id="PS50846"/>
    </source>
</evidence>
<feature type="transmembrane region" description="Helical" evidence="15">
    <location>
        <begin position="222"/>
        <end position="240"/>
    </location>
</feature>
<accession>A0A7W0C8D1</accession>
<dbReference type="SUPFAM" id="SSF81653">
    <property type="entry name" value="Calcium ATPase, transduction domain A"/>
    <property type="match status" value="1"/>
</dbReference>
<feature type="domain" description="HMA" evidence="17">
    <location>
        <begin position="109"/>
        <end position="175"/>
    </location>
</feature>
<feature type="transmembrane region" description="Helical" evidence="15">
    <location>
        <begin position="805"/>
        <end position="823"/>
    </location>
</feature>
<proteinExistence type="inferred from homology"/>
<comment type="similarity">
    <text evidence="2 15">Belongs to the cation transport ATPase (P-type) (TC 3.A.3) family. Type IB subfamily.</text>
</comment>
<dbReference type="AlphaFoldDB" id="A0A7W0C8D1"/>
<sequence>MKQTCDLCGLEIRQTAVEDEMDGRRLVFCCKGCRQVYSMIMEASGATDPAAFRETEIFQRCVDAGIIPASQQDLEQREGGQKAGAAAPETDAAEKEAPENPGGSAERCLTLDLDLHGMWCPACAWVIEESLRQQPGVFSADCRFVTDRAKVVYDPVKNAPHTIFKTIAKLGYQAAPAGEGTGGATAGAYLRLGVCAFLTMNVMMLSFALYSGFFTELSTAGTAYISWPILVMAAIVFVYGGAPIHQKAFSGVTAGAPGMEALISLGAGAAFFYSLYHFYHNSIHLYFDTASMLITLVLGGKAAEQWVKDKIQARISGVFDLLPKKVRICTDDSPGGRFVDARMLGKGDVFRVLENDVVAADGVVVSGQGRADESTLTGEARPVVKNAGDPVSSGTRLISGDLRVRATAVEEASTAGQLISVMEDALEKKTGVEDASERVLRYFVPAVVLLAVLTGAAWFAAGLDFRESLIRAVTVLVISCPCALGVAIPLARVAGISLAAQRGILIHDFTAFERIGRVNAVVFDKTGTLTAGNWKLAEVYPLGGWDADTLLGIAAGLEAGSGHRVAGAVLDAAEKQKIPPARVSDVAEEENGICGRMDRKWVRMGSETFLGREIEGADRSPGIPELTQTRYLSYVYMSVDGIAAGIFCFGDLPGQSASGLVRALKDQGMQVALVSGDSTQTAKAVGRALGIDESRGDMTPADKADFVTDLKTRGYFAAMAGDGINDAPALAAADLGIAVHSGNNIGRRASDVTLMGSDPARMMDFQALARRVTATVRQNLWFTFVYNAVAIPVAMSGLLNPLVAVAAMMASSLSVTGNTLVLISREKTADRIT</sequence>
<dbReference type="InterPro" id="IPR006121">
    <property type="entry name" value="HMA_dom"/>
</dbReference>
<evidence type="ECO:0000256" key="15">
    <source>
        <dbReference type="RuleBase" id="RU362081"/>
    </source>
</evidence>
<dbReference type="Pfam" id="PF00702">
    <property type="entry name" value="Hydrolase"/>
    <property type="match status" value="1"/>
</dbReference>
<evidence type="ECO:0000256" key="2">
    <source>
        <dbReference type="ARBA" id="ARBA00006024"/>
    </source>
</evidence>
<evidence type="ECO:0000256" key="11">
    <source>
        <dbReference type="ARBA" id="ARBA00022967"/>
    </source>
</evidence>
<dbReference type="GO" id="GO:0016887">
    <property type="term" value="F:ATP hydrolysis activity"/>
    <property type="evidence" value="ECO:0007669"/>
    <property type="project" value="InterPro"/>
</dbReference>
<evidence type="ECO:0000256" key="14">
    <source>
        <dbReference type="ARBA" id="ARBA00023136"/>
    </source>
</evidence>
<evidence type="ECO:0000313" key="19">
    <source>
        <dbReference type="Proteomes" id="UP000525298"/>
    </source>
</evidence>
<feature type="transmembrane region" description="Helical" evidence="15">
    <location>
        <begin position="189"/>
        <end position="210"/>
    </location>
</feature>
<evidence type="ECO:0000256" key="6">
    <source>
        <dbReference type="ARBA" id="ARBA00022692"/>
    </source>
</evidence>
<dbReference type="SUPFAM" id="SSF56784">
    <property type="entry name" value="HAD-like"/>
    <property type="match status" value="1"/>
</dbReference>
<dbReference type="InterPro" id="IPR036412">
    <property type="entry name" value="HAD-like_sf"/>
</dbReference>
<evidence type="ECO:0000256" key="1">
    <source>
        <dbReference type="ARBA" id="ARBA00004651"/>
    </source>
</evidence>
<keyword evidence="12 15" id="KW-1133">Transmembrane helix</keyword>
<keyword evidence="5" id="KW-0597">Phosphoprotein</keyword>
<evidence type="ECO:0000256" key="13">
    <source>
        <dbReference type="ARBA" id="ARBA00023065"/>
    </source>
</evidence>
<dbReference type="GO" id="GO:0005507">
    <property type="term" value="F:copper ion binding"/>
    <property type="evidence" value="ECO:0007669"/>
    <property type="project" value="TreeGrafter"/>
</dbReference>
<gene>
    <name evidence="18" type="ORF">HNR65_001358</name>
</gene>
<dbReference type="RefSeq" id="WP_181550697.1">
    <property type="nucleotide sequence ID" value="NZ_JACDUS010000003.1"/>
</dbReference>
<dbReference type="PANTHER" id="PTHR43520:SF5">
    <property type="entry name" value="CATION-TRANSPORTING P-TYPE ATPASE-RELATED"/>
    <property type="match status" value="1"/>
</dbReference>
<name>A0A7W0C8D1_9BACT</name>
<dbReference type="Pfam" id="PF00403">
    <property type="entry name" value="HMA"/>
    <property type="match status" value="1"/>
</dbReference>
<dbReference type="SUPFAM" id="SSF81665">
    <property type="entry name" value="Calcium ATPase, transmembrane domain M"/>
    <property type="match status" value="1"/>
</dbReference>
<dbReference type="Proteomes" id="UP000525298">
    <property type="component" value="Unassembled WGS sequence"/>
</dbReference>
<feature type="transmembrane region" description="Helical" evidence="15">
    <location>
        <begin position="780"/>
        <end position="799"/>
    </location>
</feature>
<evidence type="ECO:0000256" key="9">
    <source>
        <dbReference type="ARBA" id="ARBA00022840"/>
    </source>
</evidence>
<dbReference type="InterPro" id="IPR059000">
    <property type="entry name" value="ATPase_P-type_domA"/>
</dbReference>
<keyword evidence="8 15" id="KW-0547">Nucleotide-binding</keyword>
<dbReference type="InterPro" id="IPR008250">
    <property type="entry name" value="ATPase_P-typ_transduc_dom_A_sf"/>
</dbReference>
<dbReference type="Gene3D" id="3.30.70.100">
    <property type="match status" value="1"/>
</dbReference>
<dbReference type="InterPro" id="IPR023299">
    <property type="entry name" value="ATPase_P-typ_cyto_dom_N"/>
</dbReference>
<dbReference type="InterPro" id="IPR018303">
    <property type="entry name" value="ATPase_P-typ_P_site"/>
</dbReference>
<keyword evidence="13" id="KW-0406">Ion transport</keyword>
<dbReference type="NCBIfam" id="TIGR01525">
    <property type="entry name" value="ATPase-IB_hvy"/>
    <property type="match status" value="1"/>
</dbReference>
<dbReference type="PRINTS" id="PR00119">
    <property type="entry name" value="CATATPASE"/>
</dbReference>
<evidence type="ECO:0000256" key="10">
    <source>
        <dbReference type="ARBA" id="ARBA00022842"/>
    </source>
</evidence>
<evidence type="ECO:0000313" key="18">
    <source>
        <dbReference type="EMBL" id="MBA2881032.1"/>
    </source>
</evidence>
<feature type="region of interest" description="Disordered" evidence="16">
    <location>
        <begin position="73"/>
        <end position="104"/>
    </location>
</feature>
<evidence type="ECO:0000256" key="8">
    <source>
        <dbReference type="ARBA" id="ARBA00022741"/>
    </source>
</evidence>
<dbReference type="GO" id="GO:0005524">
    <property type="term" value="F:ATP binding"/>
    <property type="evidence" value="ECO:0007669"/>
    <property type="project" value="UniProtKB-UniRule"/>
</dbReference>
<dbReference type="CDD" id="cd00371">
    <property type="entry name" value="HMA"/>
    <property type="match status" value="1"/>
</dbReference>
<dbReference type="SFLD" id="SFLDF00027">
    <property type="entry name" value="p-type_atpase"/>
    <property type="match status" value="1"/>
</dbReference>
<dbReference type="PROSITE" id="PS00154">
    <property type="entry name" value="ATPASE_E1_E2"/>
    <property type="match status" value="1"/>
</dbReference>
<feature type="transmembrane region" description="Helical" evidence="15">
    <location>
        <begin position="439"/>
        <end position="463"/>
    </location>
</feature>
<dbReference type="GO" id="GO:0005886">
    <property type="term" value="C:plasma membrane"/>
    <property type="evidence" value="ECO:0007669"/>
    <property type="project" value="UniProtKB-SubCell"/>
</dbReference>
<dbReference type="PRINTS" id="PR00943">
    <property type="entry name" value="CUATPASE"/>
</dbReference>